<evidence type="ECO:0000313" key="1">
    <source>
        <dbReference type="EMBL" id="SNQ60246.1"/>
    </source>
</evidence>
<dbReference type="RefSeq" id="WP_096204521.1">
    <property type="nucleotide sequence ID" value="NZ_FZMP01000082.1"/>
</dbReference>
<gene>
    <name evidence="1" type="ORF">MNV_1720005</name>
</gene>
<evidence type="ECO:0000313" key="2">
    <source>
        <dbReference type="Proteomes" id="UP000218615"/>
    </source>
</evidence>
<reference evidence="2" key="1">
    <citation type="submission" date="2017-06" db="EMBL/GenBank/DDBJ databases">
        <authorList>
            <person name="Cremers G."/>
        </authorList>
    </citation>
    <scope>NUCLEOTIDE SEQUENCE [LARGE SCALE GENOMIC DNA]</scope>
</reference>
<dbReference type="AlphaFoldDB" id="A0A284VLT7"/>
<sequence length="67" mass="7928">MEFKFFMRTDASSISWHIERNELGKFTARIIYCLSVFLSIWFETVTEVDTLKIKKKGVSCNDRYLLA</sequence>
<proteinExistence type="predicted"/>
<organism evidence="1 2">
    <name type="scientific">Candidatus Methanoperedens nitratireducens</name>
    <dbReference type="NCBI Taxonomy" id="1392998"/>
    <lineage>
        <taxon>Archaea</taxon>
        <taxon>Methanobacteriati</taxon>
        <taxon>Methanobacteriota</taxon>
        <taxon>Stenosarchaea group</taxon>
        <taxon>Methanomicrobia</taxon>
        <taxon>Methanosarcinales</taxon>
        <taxon>ANME-2 cluster</taxon>
        <taxon>Candidatus Methanoperedentaceae</taxon>
        <taxon>Candidatus Methanoperedens</taxon>
    </lineage>
</organism>
<dbReference type="Proteomes" id="UP000218615">
    <property type="component" value="Unassembled WGS sequence"/>
</dbReference>
<protein>
    <submittedName>
        <fullName evidence="1">Uncharacterized protein</fullName>
    </submittedName>
</protein>
<name>A0A284VLT7_9EURY</name>
<keyword evidence="2" id="KW-1185">Reference proteome</keyword>
<dbReference type="EMBL" id="FZMP01000082">
    <property type="protein sequence ID" value="SNQ60246.1"/>
    <property type="molecule type" value="Genomic_DNA"/>
</dbReference>
<accession>A0A284VLT7</accession>